<dbReference type="EMBL" id="CP041636">
    <property type="protein sequence ID" value="QDO99277.1"/>
    <property type="molecule type" value="Genomic_DNA"/>
</dbReference>
<dbReference type="KEGG" id="fer:FNB15_19235"/>
<evidence type="ECO:0000313" key="2">
    <source>
        <dbReference type="EMBL" id="QDO99277.1"/>
    </source>
</evidence>
<dbReference type="OrthoDB" id="7173889at2"/>
<keyword evidence="3" id="KW-1185">Reference proteome</keyword>
<name>A0A516H685_9PROT</name>
<dbReference type="InterPro" id="IPR025227">
    <property type="entry name" value="DUF4169"/>
</dbReference>
<feature type="compositionally biased region" description="Basic and acidic residues" evidence="1">
    <location>
        <begin position="19"/>
        <end position="59"/>
    </location>
</feature>
<sequence>MAADVVSLNKARKVLQRKAAKEQAAENRIRFGQSKPEREKQRKDAERIAREFEGKKVED</sequence>
<gene>
    <name evidence="2" type="ORF">FNB15_19235</name>
</gene>
<dbReference type="Proteomes" id="UP000317496">
    <property type="component" value="Chromosome"/>
</dbReference>
<reference evidence="2 3" key="1">
    <citation type="submission" date="2019-07" db="EMBL/GenBank/DDBJ databases">
        <title>Genome sequencing for Ferrovibrio sp. K5.</title>
        <authorList>
            <person name="Park S.-J."/>
        </authorList>
    </citation>
    <scope>NUCLEOTIDE SEQUENCE [LARGE SCALE GENOMIC DNA]</scope>
    <source>
        <strain evidence="2 3">K5</strain>
    </source>
</reference>
<dbReference type="Pfam" id="PF13770">
    <property type="entry name" value="DUF4169"/>
    <property type="match status" value="1"/>
</dbReference>
<accession>A0A516H685</accession>
<dbReference type="AlphaFoldDB" id="A0A516H685"/>
<dbReference type="RefSeq" id="WP_144258273.1">
    <property type="nucleotide sequence ID" value="NZ_CP041636.1"/>
</dbReference>
<protein>
    <submittedName>
        <fullName evidence="2">DUF4169 family protein</fullName>
    </submittedName>
</protein>
<proteinExistence type="predicted"/>
<evidence type="ECO:0000256" key="1">
    <source>
        <dbReference type="SAM" id="MobiDB-lite"/>
    </source>
</evidence>
<feature type="region of interest" description="Disordered" evidence="1">
    <location>
        <begin position="17"/>
        <end position="59"/>
    </location>
</feature>
<evidence type="ECO:0000313" key="3">
    <source>
        <dbReference type="Proteomes" id="UP000317496"/>
    </source>
</evidence>
<organism evidence="2 3">
    <name type="scientific">Ferrovibrio terrae</name>
    <dbReference type="NCBI Taxonomy" id="2594003"/>
    <lineage>
        <taxon>Bacteria</taxon>
        <taxon>Pseudomonadati</taxon>
        <taxon>Pseudomonadota</taxon>
        <taxon>Alphaproteobacteria</taxon>
        <taxon>Rhodospirillales</taxon>
        <taxon>Rhodospirillaceae</taxon>
        <taxon>Ferrovibrio</taxon>
    </lineage>
</organism>